<evidence type="ECO:0000256" key="4">
    <source>
        <dbReference type="ARBA" id="ARBA00022679"/>
    </source>
</evidence>
<dbReference type="RefSeq" id="WP_052670405.1">
    <property type="nucleotide sequence ID" value="NZ_LN824141.1"/>
</dbReference>
<dbReference type="PANTHER" id="PTHR43648">
    <property type="entry name" value="ELECTRON TRANSFER FLAVOPROTEIN BETA SUBUNIT LYSINE METHYLTRANSFERASE"/>
    <property type="match status" value="1"/>
</dbReference>
<proteinExistence type="inferred from homology"/>
<dbReference type="InterPro" id="IPR029063">
    <property type="entry name" value="SAM-dependent_MTases_sf"/>
</dbReference>
<dbReference type="GO" id="GO:0032259">
    <property type="term" value="P:methylation"/>
    <property type="evidence" value="ECO:0007669"/>
    <property type="project" value="UniProtKB-KW"/>
</dbReference>
<dbReference type="STRING" id="1006576.DTL3_1227"/>
<accession>A0A0C7NZ20</accession>
<dbReference type="GO" id="GO:0008276">
    <property type="term" value="F:protein methyltransferase activity"/>
    <property type="evidence" value="ECO:0007669"/>
    <property type="project" value="InterPro"/>
</dbReference>
<organism evidence="6 7">
    <name type="scientific">Defluviitoga tunisiensis</name>
    <dbReference type="NCBI Taxonomy" id="1006576"/>
    <lineage>
        <taxon>Bacteria</taxon>
        <taxon>Thermotogati</taxon>
        <taxon>Thermotogota</taxon>
        <taxon>Thermotogae</taxon>
        <taxon>Petrotogales</taxon>
        <taxon>Petrotogaceae</taxon>
        <taxon>Defluviitoga</taxon>
    </lineage>
</organism>
<evidence type="ECO:0000313" key="7">
    <source>
        <dbReference type="Proteomes" id="UP000032809"/>
    </source>
</evidence>
<dbReference type="Pfam" id="PF06325">
    <property type="entry name" value="PrmA"/>
    <property type="match status" value="1"/>
</dbReference>
<evidence type="ECO:0000256" key="2">
    <source>
        <dbReference type="ARBA" id="ARBA00022490"/>
    </source>
</evidence>
<gene>
    <name evidence="6" type="primary">prmA</name>
    <name evidence="6" type="ORF">DTL3_1227</name>
</gene>
<dbReference type="HOGENOM" id="CLU_049382_0_2_0"/>
<dbReference type="InterPro" id="IPR004498">
    <property type="entry name" value="Ribosomal_PrmA_MeTrfase"/>
</dbReference>
<dbReference type="Gene3D" id="3.40.50.150">
    <property type="entry name" value="Vaccinia Virus protein VP39"/>
    <property type="match status" value="1"/>
</dbReference>
<dbReference type="EMBL" id="LN824141">
    <property type="protein sequence ID" value="CEP78528.1"/>
    <property type="molecule type" value="Genomic_DNA"/>
</dbReference>
<dbReference type="PANTHER" id="PTHR43648:SF1">
    <property type="entry name" value="ELECTRON TRANSFER FLAVOPROTEIN BETA SUBUNIT LYSINE METHYLTRANSFERASE"/>
    <property type="match status" value="1"/>
</dbReference>
<evidence type="ECO:0000256" key="3">
    <source>
        <dbReference type="ARBA" id="ARBA00022603"/>
    </source>
</evidence>
<keyword evidence="2" id="KW-0963">Cytoplasm</keyword>
<dbReference type="AlphaFoldDB" id="A0A0C7NZ20"/>
<evidence type="ECO:0000313" key="6">
    <source>
        <dbReference type="EMBL" id="CEP78528.1"/>
    </source>
</evidence>
<dbReference type="OrthoDB" id="9785995at2"/>
<dbReference type="CDD" id="cd02440">
    <property type="entry name" value="AdoMet_MTases"/>
    <property type="match status" value="1"/>
</dbReference>
<dbReference type="Proteomes" id="UP000032809">
    <property type="component" value="Chromosome I"/>
</dbReference>
<name>A0A0C7NZ20_DEFTU</name>
<keyword evidence="4 6" id="KW-0808">Transferase</keyword>
<reference evidence="7" key="1">
    <citation type="submission" date="2014-11" db="EMBL/GenBank/DDBJ databases">
        <authorList>
            <person name="Wibberg D."/>
        </authorList>
    </citation>
    <scope>NUCLEOTIDE SEQUENCE [LARGE SCALE GENOMIC DNA]</scope>
    <source>
        <strain evidence="7">L3</strain>
    </source>
</reference>
<protein>
    <submittedName>
        <fullName evidence="6">Ribosomal L11 methyltransferase</fullName>
    </submittedName>
</protein>
<keyword evidence="7" id="KW-1185">Reference proteome</keyword>
<evidence type="ECO:0000256" key="1">
    <source>
        <dbReference type="ARBA" id="ARBA00009741"/>
    </source>
</evidence>
<sequence>MGKYREVIYKLKDKEAESLIIEDLNMIDFSKFFIEEDAERSINLLKLYFNLKDEYEKEVLSRLAKYNLELVADQILEEKNWLDEWIKSVKVFEFIDGVWINPYLDKKVEKPGLVLNIVPGSAFGTGTHTTTKLAAKLLSEIGCEGKYVLDVGTGSGILAVYAKKMGARYVKAVDNDIFAVEKAQEAAKLNKVDIDIQKSDLLKDINTDIKYDILVSNIIAEVLIELIEDPKFHIILNNKANIVFSGIIKEKEDIMLTEAKKYGLELKKRMEDVGWVALWFQKVI</sequence>
<dbReference type="SUPFAM" id="SSF53335">
    <property type="entry name" value="S-adenosyl-L-methionine-dependent methyltransferases"/>
    <property type="match status" value="1"/>
</dbReference>
<evidence type="ECO:0000256" key="5">
    <source>
        <dbReference type="ARBA" id="ARBA00022691"/>
    </source>
</evidence>
<comment type="similarity">
    <text evidence="1">Belongs to the methyltransferase superfamily. PrmA family.</text>
</comment>
<dbReference type="KEGG" id="dtn:DTL3_1227"/>
<dbReference type="PIRSF" id="PIRSF000401">
    <property type="entry name" value="RPL11_MTase"/>
    <property type="match status" value="1"/>
</dbReference>
<keyword evidence="3 6" id="KW-0489">Methyltransferase</keyword>
<dbReference type="PATRIC" id="fig|1006576.9.peg.1231"/>
<keyword evidence="5" id="KW-0949">S-adenosyl-L-methionine</keyword>
<dbReference type="InterPro" id="IPR050078">
    <property type="entry name" value="Ribosomal_L11_MeTrfase_PrmA"/>
</dbReference>